<dbReference type="Proteomes" id="UP000692954">
    <property type="component" value="Unassembled WGS sequence"/>
</dbReference>
<dbReference type="AlphaFoldDB" id="A0A8S1KH71"/>
<sequence>MLKINSTALYSLNFTFEFINYSDFIHYIKQILVLKILNHNNILKKKDIKFKISNKFNPLKLQITLRVLELNQLQNILFYDPKWKDYDPQLVIQETQEYLEENHDE</sequence>
<proteinExistence type="predicted"/>
<organism evidence="1 2">
    <name type="scientific">Paramecium sonneborni</name>
    <dbReference type="NCBI Taxonomy" id="65129"/>
    <lineage>
        <taxon>Eukaryota</taxon>
        <taxon>Sar</taxon>
        <taxon>Alveolata</taxon>
        <taxon>Ciliophora</taxon>
        <taxon>Intramacronucleata</taxon>
        <taxon>Oligohymenophorea</taxon>
        <taxon>Peniculida</taxon>
        <taxon>Parameciidae</taxon>
        <taxon>Paramecium</taxon>
    </lineage>
</organism>
<dbReference type="EMBL" id="CAJJDN010000006">
    <property type="protein sequence ID" value="CAD8052212.1"/>
    <property type="molecule type" value="Genomic_DNA"/>
</dbReference>
<protein>
    <submittedName>
        <fullName evidence="1">Uncharacterized protein</fullName>
    </submittedName>
</protein>
<keyword evidence="2" id="KW-1185">Reference proteome</keyword>
<evidence type="ECO:0000313" key="1">
    <source>
        <dbReference type="EMBL" id="CAD8052212.1"/>
    </source>
</evidence>
<accession>A0A8S1KH71</accession>
<gene>
    <name evidence="1" type="ORF">PSON_ATCC_30995.1.T0060340</name>
</gene>
<name>A0A8S1KH71_9CILI</name>
<comment type="caution">
    <text evidence="1">The sequence shown here is derived from an EMBL/GenBank/DDBJ whole genome shotgun (WGS) entry which is preliminary data.</text>
</comment>
<reference evidence="1" key="1">
    <citation type="submission" date="2021-01" db="EMBL/GenBank/DDBJ databases">
        <authorList>
            <consortium name="Genoscope - CEA"/>
            <person name="William W."/>
        </authorList>
    </citation>
    <scope>NUCLEOTIDE SEQUENCE</scope>
</reference>
<evidence type="ECO:0000313" key="2">
    <source>
        <dbReference type="Proteomes" id="UP000692954"/>
    </source>
</evidence>